<feature type="compositionally biased region" description="Basic and acidic residues" evidence="7">
    <location>
        <begin position="1"/>
        <end position="12"/>
    </location>
</feature>
<feature type="domain" description="Helicase ATP-binding" evidence="8">
    <location>
        <begin position="127"/>
        <end position="301"/>
    </location>
</feature>
<keyword evidence="11" id="KW-1185">Reference proteome</keyword>
<dbReference type="AlphaFoldDB" id="D3BK57"/>
<dbReference type="Gene3D" id="3.40.50.300">
    <property type="entry name" value="P-loop containing nucleotide triphosphate hydrolases"/>
    <property type="match status" value="2"/>
</dbReference>
<sequence length="837" mass="95860">MSTTTTKDDSKKVKSYNKPHNSTNRGRKTDWKKKKEINKEKRQAPFRALQAEIEQIKKRIEDEQPQRGSNPLANTKEELVENNETKDYKVSYTTARQFKDLPISAKSIQALEWGKFNKMTDIQRAAIPHALCGRDVLGAAKTGSGKTLAFIVPMLELLWRNNWTENDGVGAIILAPTRELAIQIFEVLRIAGKTHSFSAGLIIGGKDVAGEKKKIGTMNILIATPGRLLQHMDETDGFQCSNLQMLILDEADRILDMGFSKSLNAIISNLPKARQTLLFSATQTKSIKDLARLSLKDPEYISVYDKDQVSTPKNLQQTICVTALDKKIDLLYSFIKTHLTSKTIVFLSTCKQVRFMYEMFKLCNPGCRLFQLHGKMKQWTRLEVFQNFSHFSEGTLFATDVAARGLDFPEVDWVVQMDCPEDIQTYIHRVGRTARYHQGGKSFTVLLPSEKEEFTKLMDKQKIKYDIMDANPNQLVTIQAQLAGFLSEKPEHKYLAQKAFVSYLKSLHRQENKNMFKLEELNLADFSKSMGLPGAPKIQFGTGGIKTDKNTPYMLADIKKKEAEKKKKLAAGEKVADDDVEDEADKKYGSKLKDDDVESDEDEVINAKKQLTKVEKLFMRKNSNVLSDKYERFRDKTKQEDDDDVFVIKRKDHDIEGADEDSIGEGLTKRKQNKIKKKLDLGYESDMKLVESTLVPKDGSLPTEYLQKLKQKMAEEDVKDKDVHKEKRRLKRQIEKEKEAGVKSSDRTVAYFVPPEDQEEEEDGDDDEDQDEDENQSDDDEEYDDEDDDDQEESEQEEEEEEEKPIKNQNNKRTKEVSIEDQEDLALKLLAKKKRGI</sequence>
<evidence type="ECO:0000256" key="7">
    <source>
        <dbReference type="SAM" id="MobiDB-lite"/>
    </source>
</evidence>
<feature type="compositionally biased region" description="Acidic residues" evidence="7">
    <location>
        <begin position="756"/>
        <end position="803"/>
    </location>
</feature>
<evidence type="ECO:0000256" key="5">
    <source>
        <dbReference type="ARBA" id="ARBA00022884"/>
    </source>
</evidence>
<dbReference type="PROSITE" id="PS51194">
    <property type="entry name" value="HELICASE_CTER"/>
    <property type="match status" value="1"/>
</dbReference>
<dbReference type="FunCoup" id="D3BK57">
    <property type="interactions" value="926"/>
</dbReference>
<evidence type="ECO:0000256" key="4">
    <source>
        <dbReference type="ARBA" id="ARBA00022840"/>
    </source>
</evidence>
<dbReference type="EC" id="3.6.4.13" evidence="6"/>
<dbReference type="SMART" id="SM01178">
    <property type="entry name" value="DUF4217"/>
    <property type="match status" value="1"/>
</dbReference>
<dbReference type="InterPro" id="IPR027417">
    <property type="entry name" value="P-loop_NTPase"/>
</dbReference>
<dbReference type="PROSITE" id="PS51192">
    <property type="entry name" value="HELICASE_ATP_BIND_1"/>
    <property type="match status" value="1"/>
</dbReference>
<dbReference type="SUPFAM" id="SSF52540">
    <property type="entry name" value="P-loop containing nucleoside triphosphate hydrolases"/>
    <property type="match status" value="1"/>
</dbReference>
<dbReference type="OMA" id="YDKMFER"/>
<dbReference type="Pfam" id="PF00270">
    <property type="entry name" value="DEAD"/>
    <property type="match status" value="1"/>
</dbReference>
<reference evidence="10 11" key="1">
    <citation type="journal article" date="2011" name="Genome Res.">
        <title>Phylogeny-wide analysis of social amoeba genomes highlights ancient origins for complex intercellular communication.</title>
        <authorList>
            <person name="Heidel A.J."/>
            <person name="Lawal H.M."/>
            <person name="Felder M."/>
            <person name="Schilde C."/>
            <person name="Helps N.R."/>
            <person name="Tunggal B."/>
            <person name="Rivero F."/>
            <person name="John U."/>
            <person name="Schleicher M."/>
            <person name="Eichinger L."/>
            <person name="Platzer M."/>
            <person name="Noegel A.A."/>
            <person name="Schaap P."/>
            <person name="Gloeckner G."/>
        </authorList>
    </citation>
    <scope>NUCLEOTIDE SEQUENCE [LARGE SCALE GENOMIC DNA]</scope>
    <source>
        <strain evidence="11">ATCC 26659 / Pp 5 / PN500</strain>
    </source>
</reference>
<dbReference type="SMART" id="SM00487">
    <property type="entry name" value="DEXDc"/>
    <property type="match status" value="1"/>
</dbReference>
<dbReference type="Proteomes" id="UP000001396">
    <property type="component" value="Unassembled WGS sequence"/>
</dbReference>
<evidence type="ECO:0000259" key="8">
    <source>
        <dbReference type="PROSITE" id="PS51192"/>
    </source>
</evidence>
<accession>D3BK57</accession>
<gene>
    <name evidence="10" type="primary">ddx10</name>
    <name evidence="10" type="ORF">PPL_08938</name>
</gene>
<proteinExistence type="inferred from homology"/>
<dbReference type="PROSITE" id="PS00039">
    <property type="entry name" value="DEAD_ATP_HELICASE"/>
    <property type="match status" value="1"/>
</dbReference>
<dbReference type="GO" id="GO:0003723">
    <property type="term" value="F:RNA binding"/>
    <property type="evidence" value="ECO:0007669"/>
    <property type="project" value="UniProtKB-UniRule"/>
</dbReference>
<dbReference type="EMBL" id="ADBJ01000038">
    <property type="protein sequence ID" value="EFA78287.1"/>
    <property type="molecule type" value="Genomic_DNA"/>
</dbReference>
<keyword evidence="2 6" id="KW-0378">Hydrolase</keyword>
<keyword evidence="3 6" id="KW-0347">Helicase</keyword>
<comment type="catalytic activity">
    <reaction evidence="6">
        <text>ATP + H2O = ADP + phosphate + H(+)</text>
        <dbReference type="Rhea" id="RHEA:13065"/>
        <dbReference type="ChEBI" id="CHEBI:15377"/>
        <dbReference type="ChEBI" id="CHEBI:15378"/>
        <dbReference type="ChEBI" id="CHEBI:30616"/>
        <dbReference type="ChEBI" id="CHEBI:43474"/>
        <dbReference type="ChEBI" id="CHEBI:456216"/>
        <dbReference type="EC" id="3.6.4.13"/>
    </reaction>
</comment>
<dbReference type="GO" id="GO:0003724">
    <property type="term" value="F:RNA helicase activity"/>
    <property type="evidence" value="ECO:0007669"/>
    <property type="project" value="UniProtKB-EC"/>
</dbReference>
<evidence type="ECO:0000259" key="9">
    <source>
        <dbReference type="PROSITE" id="PS51194"/>
    </source>
</evidence>
<protein>
    <recommendedName>
        <fullName evidence="6">ATP-dependent RNA helicase</fullName>
        <ecNumber evidence="6">3.6.4.13</ecNumber>
    </recommendedName>
</protein>
<dbReference type="GeneID" id="31364414"/>
<evidence type="ECO:0000256" key="6">
    <source>
        <dbReference type="RuleBase" id="RU365068"/>
    </source>
</evidence>
<organism evidence="10 11">
    <name type="scientific">Heterostelium pallidum (strain ATCC 26659 / Pp 5 / PN500)</name>
    <name type="common">Cellular slime mold</name>
    <name type="synonym">Polysphondylium pallidum</name>
    <dbReference type="NCBI Taxonomy" id="670386"/>
    <lineage>
        <taxon>Eukaryota</taxon>
        <taxon>Amoebozoa</taxon>
        <taxon>Evosea</taxon>
        <taxon>Eumycetozoa</taxon>
        <taxon>Dictyostelia</taxon>
        <taxon>Acytosteliales</taxon>
        <taxon>Acytosteliaceae</taxon>
        <taxon>Heterostelium</taxon>
    </lineage>
</organism>
<feature type="compositionally biased region" description="Basic and acidic residues" evidence="7">
    <location>
        <begin position="712"/>
        <end position="725"/>
    </location>
</feature>
<comment type="domain">
    <text evidence="6">The Q motif is unique to and characteristic of the DEAD box family of RNA helicases and controls ATP binding and hydrolysis.</text>
</comment>
<comment type="caution">
    <text evidence="10">The sequence shown here is derived from an EMBL/GenBank/DDBJ whole genome shotgun (WGS) entry which is preliminary data.</text>
</comment>
<dbReference type="CDD" id="cd17941">
    <property type="entry name" value="DEADc_DDX10"/>
    <property type="match status" value="1"/>
</dbReference>
<comment type="function">
    <text evidence="6">RNA helicase.</text>
</comment>
<dbReference type="STRING" id="670386.D3BK57"/>
<dbReference type="InterPro" id="IPR001650">
    <property type="entry name" value="Helicase_C-like"/>
</dbReference>
<dbReference type="SMART" id="SM00490">
    <property type="entry name" value="HELICc"/>
    <property type="match status" value="1"/>
</dbReference>
<evidence type="ECO:0000256" key="1">
    <source>
        <dbReference type="ARBA" id="ARBA00022741"/>
    </source>
</evidence>
<dbReference type="InterPro" id="IPR014001">
    <property type="entry name" value="Helicase_ATP-bd"/>
</dbReference>
<dbReference type="Pfam" id="PF00271">
    <property type="entry name" value="Helicase_C"/>
    <property type="match status" value="1"/>
</dbReference>
<evidence type="ECO:0000256" key="2">
    <source>
        <dbReference type="ARBA" id="ARBA00022801"/>
    </source>
</evidence>
<keyword evidence="5 6" id="KW-0694">RNA-binding</keyword>
<dbReference type="GO" id="GO:0016887">
    <property type="term" value="F:ATP hydrolysis activity"/>
    <property type="evidence" value="ECO:0007669"/>
    <property type="project" value="RHEA"/>
</dbReference>
<dbReference type="CDD" id="cd18787">
    <property type="entry name" value="SF2_C_DEAD"/>
    <property type="match status" value="1"/>
</dbReference>
<feature type="compositionally biased region" description="Basic and acidic residues" evidence="7">
    <location>
        <begin position="732"/>
        <end position="746"/>
    </location>
</feature>
<dbReference type="Pfam" id="PF13959">
    <property type="entry name" value="CTE_SPB4"/>
    <property type="match status" value="1"/>
</dbReference>
<evidence type="ECO:0000313" key="10">
    <source>
        <dbReference type="EMBL" id="EFA78287.1"/>
    </source>
</evidence>
<dbReference type="PANTHER" id="PTHR24031">
    <property type="entry name" value="RNA HELICASE"/>
    <property type="match status" value="1"/>
</dbReference>
<dbReference type="InterPro" id="IPR011545">
    <property type="entry name" value="DEAD/DEAH_box_helicase_dom"/>
</dbReference>
<feature type="region of interest" description="Disordered" evidence="7">
    <location>
        <begin position="712"/>
        <end position="824"/>
    </location>
</feature>
<dbReference type="RefSeq" id="XP_020430412.1">
    <property type="nucleotide sequence ID" value="XM_020579737.1"/>
</dbReference>
<feature type="domain" description="Helicase C-terminal" evidence="9">
    <location>
        <begin position="327"/>
        <end position="483"/>
    </location>
</feature>
<dbReference type="InParanoid" id="D3BK57"/>
<dbReference type="InterPro" id="IPR000629">
    <property type="entry name" value="RNA-helicase_DEAD-box_CS"/>
</dbReference>
<dbReference type="GO" id="GO:0005524">
    <property type="term" value="F:ATP binding"/>
    <property type="evidence" value="ECO:0007669"/>
    <property type="project" value="UniProtKB-UniRule"/>
</dbReference>
<evidence type="ECO:0000313" key="11">
    <source>
        <dbReference type="Proteomes" id="UP000001396"/>
    </source>
</evidence>
<keyword evidence="1 6" id="KW-0547">Nucleotide-binding</keyword>
<keyword evidence="4 6" id="KW-0067">ATP-binding</keyword>
<name>D3BK57_HETP5</name>
<evidence type="ECO:0000256" key="3">
    <source>
        <dbReference type="ARBA" id="ARBA00022806"/>
    </source>
</evidence>
<feature type="region of interest" description="Disordered" evidence="7">
    <location>
        <begin position="1"/>
        <end position="49"/>
    </location>
</feature>
<dbReference type="InterPro" id="IPR025313">
    <property type="entry name" value="SPB4-like_CTE"/>
</dbReference>
<comment type="similarity">
    <text evidence="6">Belongs to the DEAD box helicase family.</text>
</comment>